<evidence type="ECO:0000256" key="7">
    <source>
        <dbReference type="ARBA" id="ARBA00023295"/>
    </source>
</evidence>
<keyword evidence="3" id="KW-0378">Hydrolase</keyword>
<dbReference type="AlphaFoldDB" id="A0A815M8W5"/>
<dbReference type="InterPro" id="IPR044913">
    <property type="entry name" value="P_trefoil_dom_sf"/>
</dbReference>
<dbReference type="Proteomes" id="UP000663845">
    <property type="component" value="Unassembled WGS sequence"/>
</dbReference>
<evidence type="ECO:0000313" key="11">
    <source>
        <dbReference type="EMBL" id="CAF1421273.1"/>
    </source>
</evidence>
<dbReference type="SUPFAM" id="SSF51445">
    <property type="entry name" value="(Trans)glycosidases"/>
    <property type="match status" value="1"/>
</dbReference>
<feature type="signal peptide" evidence="9">
    <location>
        <begin position="1"/>
        <end position="21"/>
    </location>
</feature>
<evidence type="ECO:0000259" key="10">
    <source>
        <dbReference type="PROSITE" id="PS51448"/>
    </source>
</evidence>
<dbReference type="GO" id="GO:0005975">
    <property type="term" value="P:carbohydrate metabolic process"/>
    <property type="evidence" value="ECO:0007669"/>
    <property type="project" value="InterPro"/>
</dbReference>
<evidence type="ECO:0000256" key="6">
    <source>
        <dbReference type="ARBA" id="ARBA00023180"/>
    </source>
</evidence>
<dbReference type="Gene3D" id="2.60.40.1760">
    <property type="entry name" value="glycosyl hydrolase (family 31)"/>
    <property type="match status" value="1"/>
</dbReference>
<evidence type="ECO:0000256" key="3">
    <source>
        <dbReference type="ARBA" id="ARBA00022801"/>
    </source>
</evidence>
<dbReference type="SUPFAM" id="SSF74650">
    <property type="entry name" value="Galactose mutarotase-like"/>
    <property type="match status" value="1"/>
</dbReference>
<dbReference type="SUPFAM" id="SSF51011">
    <property type="entry name" value="Glycosyl hydrolase domain"/>
    <property type="match status" value="2"/>
</dbReference>
<keyword evidence="4" id="KW-0472">Membrane</keyword>
<dbReference type="InterPro" id="IPR017957">
    <property type="entry name" value="P_trefoil_CS"/>
</dbReference>
<dbReference type="PROSITE" id="PS51448">
    <property type="entry name" value="P_TREFOIL_2"/>
    <property type="match status" value="1"/>
</dbReference>
<dbReference type="InterPro" id="IPR000322">
    <property type="entry name" value="Glyco_hydro_31_TIM"/>
</dbReference>
<reference evidence="11" key="1">
    <citation type="submission" date="2021-02" db="EMBL/GenBank/DDBJ databases">
        <authorList>
            <person name="Nowell W R."/>
        </authorList>
    </citation>
    <scope>NUCLEOTIDE SEQUENCE</scope>
</reference>
<comment type="caution">
    <text evidence="8">Lacks conserved residue(s) required for the propagation of feature annotation.</text>
</comment>
<dbReference type="Gene3D" id="3.20.20.80">
    <property type="entry name" value="Glycosidases"/>
    <property type="match status" value="1"/>
</dbReference>
<dbReference type="GO" id="GO:0012505">
    <property type="term" value="C:endomembrane system"/>
    <property type="evidence" value="ECO:0007669"/>
    <property type="project" value="UniProtKB-SubCell"/>
</dbReference>
<proteinExistence type="inferred from homology"/>
<gene>
    <name evidence="11" type="ORF">JYZ213_LOCUS38996</name>
</gene>
<dbReference type="FunFam" id="2.60.40.1180:FF:000001">
    <property type="entry name" value="Maltase-glucoamylase, intestinal"/>
    <property type="match status" value="2"/>
</dbReference>
<comment type="similarity">
    <text evidence="2">Belongs to the glycosyl hydrolase 31 family.</text>
</comment>
<keyword evidence="5" id="KW-1015">Disulfide bond</keyword>
<organism evidence="11 12">
    <name type="scientific">Adineta steineri</name>
    <dbReference type="NCBI Taxonomy" id="433720"/>
    <lineage>
        <taxon>Eukaryota</taxon>
        <taxon>Metazoa</taxon>
        <taxon>Spiralia</taxon>
        <taxon>Gnathifera</taxon>
        <taxon>Rotifera</taxon>
        <taxon>Eurotatoria</taxon>
        <taxon>Bdelloidea</taxon>
        <taxon>Adinetida</taxon>
        <taxon>Adinetidae</taxon>
        <taxon>Adineta</taxon>
    </lineage>
</organism>
<sequence length="1137" mass="128769">MAHWLFVRSFTILCCVIYIYAQQCDQSVDLARFDCHPDDGASQQACEARKCCWRLPTQQINSAEKHRTNLQEIGVPLCYYPSDFPTYSIVSNEPTIFGQRIRIVKTQKTFMPNDIMDLTVDLIYETQQRFRIRIYDSFNKRFEVPLDVPVVEKKVDMTDYEVKVAQKPFAILVTRKSTGVTLFDSSLSPLIFADQFISISTRLSSPLLYGLGEHTQPLLINITNEWKRLTFWTRDIGVRPDTNLYGVHPFHINLELNKIGQTNFHGQFILNANAMDMNLQPLPALTYITIGGIIDLYVFTGPTVQNVIQQYWDVIGKPIMPPYWTLGFHLCRWGYGTIENLTEVMQRMHDADFPVDIQWTDIDTMDNHLDFTYDNKTFHGLPELVRTMQSEGKHYMNIIDPGISSTQPAGTYPPYDEGLRQGVFITKYNSTEPIVGEVWPGPTVFPDFTNPKTVEWWTKFLGAYHDIIPIEGMWIDMNEPSNFVDGSHEGCTTNSLDNPPYTPHVYGGNITAKTVCTSAQQYLSSHYNLHSMYGFFQAKATNSALRTILKKRPFVLSRSTFAGSGHYTTHWSGDNAATYTDLYRSIPTILNYNIFGMTFAGAEICGFNDETTEDLCTKWMQLGAFYPFMRNHNEIGIMAQDPAVFSWQSQQIMKQALIMRYSLLPYWYTLFFKASTISTTVVEPLFFEYPNDENTYNIDKQFLVGPAILVSPNLVLNSTIVHAYIPQDTWYEFPSGVKIKTVGQFVDLNTPIQKINVHLRGGFIIPMKIPGPNLVLGRGNPFEFLVALSQSGNASGSLFWDDGDSLDTIENKTYNYFEFNVTSSNILTINALVTNDKDSSMVLGTVKVLGLHKSVTNVNVNGKPYSTFVYNVLDNAQDPAVFSWQSQQIMKQALIMRYSLLPYWYTLFFKASTISTTVVEPLFFEYPNDENTYNIDKQFLVGPAILVSPNLVLNSTIVHAYIPQDTWYEFPSGVQIKTVGQFVDLNTPIQKINVHLRGGFIIPMKVPGPNLVLGRGNPFEFLVALSQSGNASGSLFWDDGDSLDTIENKTYNYLEFNVTSSNILTINALVTNDKDSSMVLGTVKVLGLHKSVTNVNVNGKPYSTFVYNVPDAILTIYALDLNLLSQTSQTIQWTTAN</sequence>
<evidence type="ECO:0000256" key="4">
    <source>
        <dbReference type="ARBA" id="ARBA00023136"/>
    </source>
</evidence>
<dbReference type="Pfam" id="PF01055">
    <property type="entry name" value="Glyco_hydro_31_2nd"/>
    <property type="match status" value="1"/>
</dbReference>
<comment type="caution">
    <text evidence="11">The sequence shown here is derived from an EMBL/GenBank/DDBJ whole genome shotgun (WGS) entry which is preliminary data.</text>
</comment>
<evidence type="ECO:0000313" key="12">
    <source>
        <dbReference type="Proteomes" id="UP000663845"/>
    </source>
</evidence>
<dbReference type="GO" id="GO:0004558">
    <property type="term" value="F:alpha-1,4-glucosidase activity"/>
    <property type="evidence" value="ECO:0007669"/>
    <property type="project" value="TreeGrafter"/>
</dbReference>
<dbReference type="CDD" id="cd06602">
    <property type="entry name" value="GH31_MGAM_SI_GAA"/>
    <property type="match status" value="1"/>
</dbReference>
<dbReference type="InterPro" id="IPR048395">
    <property type="entry name" value="Glyco_hydro_31_C"/>
</dbReference>
<dbReference type="InterPro" id="IPR000519">
    <property type="entry name" value="P_trefoil_dom"/>
</dbReference>
<dbReference type="PANTHER" id="PTHR22762:SF131">
    <property type="entry name" value="GLYCOSIDE HYDROLASE FAMILY 31 N-TERMINAL DOMAIN-CONTAINING PROTEIN"/>
    <property type="match status" value="1"/>
</dbReference>
<feature type="chain" id="PRO_5032683638" description="P-type domain-containing protein" evidence="9">
    <location>
        <begin position="22"/>
        <end position="1137"/>
    </location>
</feature>
<evidence type="ECO:0000256" key="9">
    <source>
        <dbReference type="SAM" id="SignalP"/>
    </source>
</evidence>
<dbReference type="CDD" id="cd00111">
    <property type="entry name" value="Trefoil"/>
    <property type="match status" value="1"/>
</dbReference>
<dbReference type="InterPro" id="IPR011013">
    <property type="entry name" value="Gal_mutarotase_sf_dom"/>
</dbReference>
<evidence type="ECO:0000256" key="2">
    <source>
        <dbReference type="ARBA" id="ARBA00007806"/>
    </source>
</evidence>
<dbReference type="Gene3D" id="4.10.110.10">
    <property type="entry name" value="Spasmolytic Protein, domain 1"/>
    <property type="match status" value="1"/>
</dbReference>
<keyword evidence="7" id="KW-0326">Glycosidase</keyword>
<dbReference type="PROSITE" id="PS00129">
    <property type="entry name" value="GLYCOSYL_HYDROL_F31_1"/>
    <property type="match status" value="1"/>
</dbReference>
<dbReference type="InterPro" id="IPR013780">
    <property type="entry name" value="Glyco_hydro_b"/>
</dbReference>
<dbReference type="GO" id="GO:0030246">
    <property type="term" value="F:carbohydrate binding"/>
    <property type="evidence" value="ECO:0007669"/>
    <property type="project" value="InterPro"/>
</dbReference>
<dbReference type="PANTHER" id="PTHR22762">
    <property type="entry name" value="ALPHA-GLUCOSIDASE"/>
    <property type="match status" value="1"/>
</dbReference>
<feature type="domain" description="P-type" evidence="10">
    <location>
        <begin position="22"/>
        <end position="82"/>
    </location>
</feature>
<name>A0A815M8W5_9BILA</name>
<accession>A0A815M8W5</accession>
<evidence type="ECO:0000256" key="8">
    <source>
        <dbReference type="PROSITE-ProRule" id="PRU00779"/>
    </source>
</evidence>
<evidence type="ECO:0000256" key="5">
    <source>
        <dbReference type="ARBA" id="ARBA00023157"/>
    </source>
</evidence>
<dbReference type="InterPro" id="IPR030458">
    <property type="entry name" value="Glyco_hydro_31_AS"/>
</dbReference>
<keyword evidence="9" id="KW-0732">Signal</keyword>
<keyword evidence="6" id="KW-0325">Glycoprotein</keyword>
<dbReference type="Gene3D" id="2.60.40.1180">
    <property type="entry name" value="Golgi alpha-mannosidase II"/>
    <property type="match status" value="4"/>
</dbReference>
<dbReference type="Pfam" id="PF21365">
    <property type="entry name" value="Glyco_hydro_31_3rd"/>
    <property type="match status" value="2"/>
</dbReference>
<dbReference type="SUPFAM" id="SSF57492">
    <property type="entry name" value="Trefoil"/>
    <property type="match status" value="1"/>
</dbReference>
<dbReference type="SMART" id="SM00018">
    <property type="entry name" value="PD"/>
    <property type="match status" value="1"/>
</dbReference>
<comment type="subcellular location">
    <subcellularLocation>
        <location evidence="1">Endomembrane system</location>
    </subcellularLocation>
</comment>
<dbReference type="PROSITE" id="PS00025">
    <property type="entry name" value="P_TREFOIL_1"/>
    <property type="match status" value="1"/>
</dbReference>
<protein>
    <recommendedName>
        <fullName evidence="10">P-type domain-containing protein</fullName>
    </recommendedName>
</protein>
<evidence type="ECO:0000256" key="1">
    <source>
        <dbReference type="ARBA" id="ARBA00004308"/>
    </source>
</evidence>
<dbReference type="Pfam" id="PF00088">
    <property type="entry name" value="Trefoil"/>
    <property type="match status" value="1"/>
</dbReference>
<dbReference type="InterPro" id="IPR017853">
    <property type="entry name" value="GH"/>
</dbReference>
<dbReference type="EMBL" id="CAJNOG010001213">
    <property type="protein sequence ID" value="CAF1421273.1"/>
    <property type="molecule type" value="Genomic_DNA"/>
</dbReference>
<dbReference type="CDD" id="cd14752">
    <property type="entry name" value="GH31_N"/>
    <property type="match status" value="1"/>
</dbReference>